<name>A0A0K2VDS9_LEPSM</name>
<keyword evidence="1" id="KW-0812">Transmembrane</keyword>
<evidence type="ECO:0000313" key="2">
    <source>
        <dbReference type="EMBL" id="CDW48629.1"/>
    </source>
</evidence>
<proteinExistence type="predicted"/>
<dbReference type="EMBL" id="HACA01031268">
    <property type="protein sequence ID" value="CDW48629.1"/>
    <property type="molecule type" value="Transcribed_RNA"/>
</dbReference>
<reference evidence="2" key="1">
    <citation type="submission" date="2014-05" db="EMBL/GenBank/DDBJ databases">
        <authorList>
            <person name="Chronopoulou M."/>
        </authorList>
    </citation>
    <scope>NUCLEOTIDE SEQUENCE</scope>
    <source>
        <tissue evidence="2">Whole organism</tissue>
    </source>
</reference>
<evidence type="ECO:0000256" key="1">
    <source>
        <dbReference type="SAM" id="Phobius"/>
    </source>
</evidence>
<keyword evidence="1" id="KW-1133">Transmembrane helix</keyword>
<dbReference type="AlphaFoldDB" id="A0A0K2VDS9"/>
<sequence>MRLHPYEVHFNFLLVVFMDYIYIYMYTADLHSLHIRPLLCLLKNKYPRV</sequence>
<protein>
    <submittedName>
        <fullName evidence="2">Uncharacterized protein</fullName>
    </submittedName>
</protein>
<accession>A0A0K2VDS9</accession>
<organism evidence="2">
    <name type="scientific">Lepeophtheirus salmonis</name>
    <name type="common">Salmon louse</name>
    <name type="synonym">Caligus salmonis</name>
    <dbReference type="NCBI Taxonomy" id="72036"/>
    <lineage>
        <taxon>Eukaryota</taxon>
        <taxon>Metazoa</taxon>
        <taxon>Ecdysozoa</taxon>
        <taxon>Arthropoda</taxon>
        <taxon>Crustacea</taxon>
        <taxon>Multicrustacea</taxon>
        <taxon>Hexanauplia</taxon>
        <taxon>Copepoda</taxon>
        <taxon>Siphonostomatoida</taxon>
        <taxon>Caligidae</taxon>
        <taxon>Lepeophtheirus</taxon>
    </lineage>
</organism>
<keyword evidence="1" id="KW-0472">Membrane</keyword>
<feature type="transmembrane region" description="Helical" evidence="1">
    <location>
        <begin position="6"/>
        <end position="26"/>
    </location>
</feature>